<reference evidence="1 2" key="1">
    <citation type="journal article" date="2016" name="Nat. Commun.">
        <title>Thousands of microbial genomes shed light on interconnected biogeochemical processes in an aquifer system.</title>
        <authorList>
            <person name="Anantharaman K."/>
            <person name="Brown C.T."/>
            <person name="Hug L.A."/>
            <person name="Sharon I."/>
            <person name="Castelle C.J."/>
            <person name="Probst A.J."/>
            <person name="Thomas B.C."/>
            <person name="Singh A."/>
            <person name="Wilkins M.J."/>
            <person name="Karaoz U."/>
            <person name="Brodie E.L."/>
            <person name="Williams K.H."/>
            <person name="Hubbard S.S."/>
            <person name="Banfield J.F."/>
        </authorList>
    </citation>
    <scope>NUCLEOTIDE SEQUENCE [LARGE SCALE GENOMIC DNA]</scope>
</reference>
<sequence length="65" mass="7255">MGSFKLGPNGEPTDTVERGTDWLKQHDATHADGVVGNADRYKDVWSWLEGEIKHEFPFLVSVPSV</sequence>
<dbReference type="EMBL" id="MFEY01000006">
    <property type="protein sequence ID" value="OGE90466.1"/>
    <property type="molecule type" value="Genomic_DNA"/>
</dbReference>
<evidence type="ECO:0000313" key="1">
    <source>
        <dbReference type="EMBL" id="OGE90466.1"/>
    </source>
</evidence>
<accession>A0A1F5PKL6</accession>
<proteinExistence type="predicted"/>
<gene>
    <name evidence="1" type="ORF">A3E29_04965</name>
</gene>
<evidence type="ECO:0000313" key="2">
    <source>
        <dbReference type="Proteomes" id="UP000177682"/>
    </source>
</evidence>
<comment type="caution">
    <text evidence="1">The sequence shown here is derived from an EMBL/GenBank/DDBJ whole genome shotgun (WGS) entry which is preliminary data.</text>
</comment>
<dbReference type="Proteomes" id="UP000177682">
    <property type="component" value="Unassembled WGS sequence"/>
</dbReference>
<name>A0A1F5PKL6_9BACT</name>
<protein>
    <submittedName>
        <fullName evidence="1">Uncharacterized protein</fullName>
    </submittedName>
</protein>
<organism evidence="1 2">
    <name type="scientific">Candidatus Doudnabacteria bacterium RIFCSPHIGHO2_12_FULL_48_16</name>
    <dbReference type="NCBI Taxonomy" id="1817838"/>
    <lineage>
        <taxon>Bacteria</taxon>
        <taxon>Candidatus Doudnaibacteriota</taxon>
    </lineage>
</organism>
<dbReference type="AlphaFoldDB" id="A0A1F5PKL6"/>